<dbReference type="SUPFAM" id="SSF103473">
    <property type="entry name" value="MFS general substrate transporter"/>
    <property type="match status" value="1"/>
</dbReference>
<name>A0AAV9U4Q7_9PEZI</name>
<feature type="transmembrane region" description="Helical" evidence="7">
    <location>
        <begin position="427"/>
        <end position="450"/>
    </location>
</feature>
<feature type="transmembrane region" description="Helical" evidence="7">
    <location>
        <begin position="567"/>
        <end position="586"/>
    </location>
</feature>
<protein>
    <recommendedName>
        <fullName evidence="8">Major facilitator superfamily (MFS) profile domain-containing protein</fullName>
    </recommendedName>
</protein>
<evidence type="ECO:0000256" key="4">
    <source>
        <dbReference type="ARBA" id="ARBA00022989"/>
    </source>
</evidence>
<dbReference type="PANTHER" id="PTHR48022:SF2">
    <property type="entry name" value="PLASTIDIC GLUCOSE TRANSPORTER 4"/>
    <property type="match status" value="1"/>
</dbReference>
<dbReference type="PROSITE" id="PS00217">
    <property type="entry name" value="SUGAR_TRANSPORT_2"/>
    <property type="match status" value="1"/>
</dbReference>
<feature type="transmembrane region" description="Helical" evidence="7">
    <location>
        <begin position="493"/>
        <end position="516"/>
    </location>
</feature>
<dbReference type="InterPro" id="IPR020846">
    <property type="entry name" value="MFS_dom"/>
</dbReference>
<evidence type="ECO:0000259" key="8">
    <source>
        <dbReference type="PROSITE" id="PS50850"/>
    </source>
</evidence>
<evidence type="ECO:0000313" key="9">
    <source>
        <dbReference type="EMBL" id="KAK6333658.1"/>
    </source>
</evidence>
<evidence type="ECO:0000256" key="5">
    <source>
        <dbReference type="ARBA" id="ARBA00023136"/>
    </source>
</evidence>
<feature type="compositionally biased region" description="Acidic residues" evidence="6">
    <location>
        <begin position="658"/>
        <end position="668"/>
    </location>
</feature>
<comment type="caution">
    <text evidence="9">The sequence shown here is derived from an EMBL/GenBank/DDBJ whole genome shotgun (WGS) entry which is preliminary data.</text>
</comment>
<feature type="transmembrane region" description="Helical" evidence="7">
    <location>
        <begin position="307"/>
        <end position="329"/>
    </location>
</feature>
<dbReference type="InterPro" id="IPR036259">
    <property type="entry name" value="MFS_trans_sf"/>
</dbReference>
<dbReference type="GO" id="GO:0016020">
    <property type="term" value="C:membrane"/>
    <property type="evidence" value="ECO:0007669"/>
    <property type="project" value="UniProtKB-SubCell"/>
</dbReference>
<feature type="transmembrane region" description="Helical" evidence="7">
    <location>
        <begin position="277"/>
        <end position="301"/>
    </location>
</feature>
<feature type="transmembrane region" description="Helical" evidence="7">
    <location>
        <begin position="528"/>
        <end position="547"/>
    </location>
</feature>
<dbReference type="InterPro" id="IPR005828">
    <property type="entry name" value="MFS_sugar_transport-like"/>
</dbReference>
<dbReference type="PROSITE" id="PS50850">
    <property type="entry name" value="MFS"/>
    <property type="match status" value="1"/>
</dbReference>
<feature type="transmembrane region" description="Helical" evidence="7">
    <location>
        <begin position="598"/>
        <end position="617"/>
    </location>
</feature>
<dbReference type="InterPro" id="IPR005829">
    <property type="entry name" value="Sugar_transporter_CS"/>
</dbReference>
<feature type="transmembrane region" description="Helical" evidence="7">
    <location>
        <begin position="143"/>
        <end position="166"/>
    </location>
</feature>
<proteinExistence type="inferred from homology"/>
<organism evidence="9 10">
    <name type="scientific">Orbilia blumenaviensis</name>
    <dbReference type="NCBI Taxonomy" id="1796055"/>
    <lineage>
        <taxon>Eukaryota</taxon>
        <taxon>Fungi</taxon>
        <taxon>Dikarya</taxon>
        <taxon>Ascomycota</taxon>
        <taxon>Pezizomycotina</taxon>
        <taxon>Orbiliomycetes</taxon>
        <taxon>Orbiliales</taxon>
        <taxon>Orbiliaceae</taxon>
        <taxon>Orbilia</taxon>
    </lineage>
</organism>
<comment type="subcellular location">
    <subcellularLocation>
        <location evidence="1">Membrane</location>
        <topology evidence="1">Multi-pass membrane protein</topology>
    </subcellularLocation>
</comment>
<evidence type="ECO:0000313" key="10">
    <source>
        <dbReference type="Proteomes" id="UP001373714"/>
    </source>
</evidence>
<keyword evidence="10" id="KW-1185">Reference proteome</keyword>
<feature type="compositionally biased region" description="Polar residues" evidence="6">
    <location>
        <begin position="40"/>
        <end position="95"/>
    </location>
</feature>
<evidence type="ECO:0000256" key="7">
    <source>
        <dbReference type="SAM" id="Phobius"/>
    </source>
</evidence>
<sequence length="686" mass="75325">MDSRASQAQNAEPSPRAHQTAPPTQLSQFEFGFAQECAPSGTNEITSGSVGNSSDSLATSVTRGGTRNNSNDQINSVNPKSTGNSSNSQITSIAQSRLGDGRVKTVPMKKWPKAQPKEKPQKKPKRAPKITYLDKTRARSVRFVIANLYLSAVANGYCSNVIGGLLNIDGFRAEVGIRESFPPKVFPMIAALPIGAFFGVPAASFLIGVKAFGRKPCLMFGSAIMVIGALIQGLFAPSYVGIISCRIVIGLGLGLCQVPAPTLAIEIAHPTERNFVGILYNAFWYLGSVFSALVALVTTTYQQDNPWVWKMPCIIQAVFPALQLFGFIWPGVPESPRYLFASGETETTAHLVYYVPKKLPPKGNGECMDLEIDKVRSLLIEEEYRELEKRKQLEPGVKLETYEFQGLNSFSVENTDETQERSVMINLLICVGVGAIIQFAGNGIISWYLYPTLNTRGHRNQTEALGINLGLQVWNLLWATVGAKISTMYSRRTLWISTTLAMVIPVLGMGIIASQVAGPSYRGEPTRLQGILELVLVFAFWAIYDLAYTPLQVGYCVEVLPYRLRNAGIATNWTAVMGFGILQIFVNPLGFGKLKSSYYFVHVGILLAFSIVMAFCFPETKDVSIYVPHFLSPPEKLEAAFQSLMEEKMRKDKAAEADQCEGESEPQSEEERQTEMSYATGTNLQG</sequence>
<dbReference type="GO" id="GO:0005351">
    <property type="term" value="F:carbohydrate:proton symporter activity"/>
    <property type="evidence" value="ECO:0007669"/>
    <property type="project" value="TreeGrafter"/>
</dbReference>
<evidence type="ECO:0000256" key="2">
    <source>
        <dbReference type="ARBA" id="ARBA00010992"/>
    </source>
</evidence>
<dbReference type="Proteomes" id="UP001373714">
    <property type="component" value="Unassembled WGS sequence"/>
</dbReference>
<reference evidence="9 10" key="1">
    <citation type="submission" date="2019-10" db="EMBL/GenBank/DDBJ databases">
        <authorList>
            <person name="Palmer J.M."/>
        </authorList>
    </citation>
    <scope>NUCLEOTIDE SEQUENCE [LARGE SCALE GENOMIC DNA]</scope>
    <source>
        <strain evidence="9 10">TWF730</strain>
    </source>
</reference>
<evidence type="ECO:0000256" key="6">
    <source>
        <dbReference type="SAM" id="MobiDB-lite"/>
    </source>
</evidence>
<evidence type="ECO:0000256" key="3">
    <source>
        <dbReference type="ARBA" id="ARBA00022692"/>
    </source>
</evidence>
<feature type="compositionally biased region" description="Polar residues" evidence="6">
    <location>
        <begin position="1"/>
        <end position="12"/>
    </location>
</feature>
<feature type="domain" description="Major facilitator superfamily (MFS) profile" evidence="8">
    <location>
        <begin position="144"/>
        <end position="621"/>
    </location>
</feature>
<feature type="transmembrane region" description="Helical" evidence="7">
    <location>
        <begin position="241"/>
        <end position="265"/>
    </location>
</feature>
<gene>
    <name evidence="9" type="ORF">TWF730_003842</name>
</gene>
<keyword evidence="3 7" id="KW-0812">Transmembrane</keyword>
<feature type="transmembrane region" description="Helical" evidence="7">
    <location>
        <begin position="462"/>
        <end position="481"/>
    </location>
</feature>
<keyword evidence="5 7" id="KW-0472">Membrane</keyword>
<dbReference type="Gene3D" id="1.20.1250.20">
    <property type="entry name" value="MFS general substrate transporter like domains"/>
    <property type="match status" value="1"/>
</dbReference>
<feature type="compositionally biased region" description="Polar residues" evidence="6">
    <location>
        <begin position="676"/>
        <end position="686"/>
    </location>
</feature>
<dbReference type="Pfam" id="PF00083">
    <property type="entry name" value="Sugar_tr"/>
    <property type="match status" value="1"/>
</dbReference>
<feature type="transmembrane region" description="Helical" evidence="7">
    <location>
        <begin position="186"/>
        <end position="209"/>
    </location>
</feature>
<accession>A0AAV9U4Q7</accession>
<dbReference type="EMBL" id="JAVHNS010000016">
    <property type="protein sequence ID" value="KAK6333658.1"/>
    <property type="molecule type" value="Genomic_DNA"/>
</dbReference>
<evidence type="ECO:0000256" key="1">
    <source>
        <dbReference type="ARBA" id="ARBA00004141"/>
    </source>
</evidence>
<comment type="similarity">
    <text evidence="2">Belongs to the major facilitator superfamily. Sugar transporter (TC 2.A.1.1) family.</text>
</comment>
<feature type="region of interest" description="Disordered" evidence="6">
    <location>
        <begin position="1"/>
        <end position="128"/>
    </location>
</feature>
<dbReference type="PANTHER" id="PTHR48022">
    <property type="entry name" value="PLASTIDIC GLUCOSE TRANSPORTER 4"/>
    <property type="match status" value="1"/>
</dbReference>
<feature type="region of interest" description="Disordered" evidence="6">
    <location>
        <begin position="648"/>
        <end position="686"/>
    </location>
</feature>
<dbReference type="InterPro" id="IPR050360">
    <property type="entry name" value="MFS_Sugar_Transporters"/>
</dbReference>
<keyword evidence="4 7" id="KW-1133">Transmembrane helix</keyword>
<dbReference type="AlphaFoldDB" id="A0AAV9U4Q7"/>
<feature type="transmembrane region" description="Helical" evidence="7">
    <location>
        <begin position="216"/>
        <end position="235"/>
    </location>
</feature>